<dbReference type="EMBL" id="DVHK01000046">
    <property type="protein sequence ID" value="HIR66787.1"/>
    <property type="molecule type" value="Genomic_DNA"/>
</dbReference>
<dbReference type="AlphaFoldDB" id="A0A9D1J9A6"/>
<proteinExistence type="predicted"/>
<keyword evidence="2" id="KW-0663">Pyridoxal phosphate</keyword>
<keyword evidence="4" id="KW-0032">Aminotransferase</keyword>
<protein>
    <submittedName>
        <fullName evidence="4">DegT/DnrJ/EryC1/StrS family aminotransferase</fullName>
    </submittedName>
</protein>
<sequence length="448" mass="48921">MPYKYHILSQLHKYAGRDKVRLHMPGHKGRGEFARLFPQAKYDITELSFSDDLQDPSGAIAAAQSDIASIVGAKRAYITTDGSSSGVMACVYAASRIGKKLIVPRNSHKSVFNACRILGVEPVIVQGEEREGVLLPPDPDLISRLVAADVHIVGMIVTSPDYYGNIAPLDDYAAVLKPLGRYLFCDGAHGAHLFMEPDVYCGAHADMLVDGAHKTLPTLTQGAYVCVNDEDLFEYAEQALAMFRTTSPSYPIMASVEYGVKFIVNHPEIYYAASANVQKFLGEHSDFVFYPSDDWTKLAVDFKPLNISPALAQQKLEKRGIYAEMNDGRYLLFYLSPMTSALQLSALGNALMSVVSSKKLRDTYREIGGVIPPAPRTYSYLYALGAPSEWVPVKDSIGAMCAENAGVTPPCIPVVVAGEIITPRAAKLLQSGKSTFGLRDGKIKVVRR</sequence>
<dbReference type="InterPro" id="IPR015424">
    <property type="entry name" value="PyrdxlP-dep_Trfase"/>
</dbReference>
<comment type="cofactor">
    <cofactor evidence="1">
        <name>pyridoxal 5'-phosphate</name>
        <dbReference type="ChEBI" id="CHEBI:597326"/>
    </cofactor>
</comment>
<dbReference type="PANTHER" id="PTHR43277">
    <property type="entry name" value="ARGININE DECARBOXYLASE"/>
    <property type="match status" value="1"/>
</dbReference>
<evidence type="ECO:0000313" key="5">
    <source>
        <dbReference type="Proteomes" id="UP000823913"/>
    </source>
</evidence>
<feature type="domain" description="Orn/Lys/Arg decarboxylases family 1 pyridoxal-P attachment site" evidence="3">
    <location>
        <begin position="9"/>
        <end position="263"/>
    </location>
</feature>
<name>A0A9D1J9A6_9FIRM</name>
<dbReference type="SUPFAM" id="SSF53383">
    <property type="entry name" value="PLP-dependent transferases"/>
    <property type="match status" value="1"/>
</dbReference>
<evidence type="ECO:0000313" key="4">
    <source>
        <dbReference type="EMBL" id="HIR66787.1"/>
    </source>
</evidence>
<dbReference type="PANTHER" id="PTHR43277:SF4">
    <property type="entry name" value="ARGININE DECARBOXYLASE"/>
    <property type="match status" value="1"/>
</dbReference>
<dbReference type="Gene3D" id="3.90.100.10">
    <property type="entry name" value="Orn/Lys/Arg decarboxylase, C-terminal domain"/>
    <property type="match status" value="1"/>
</dbReference>
<dbReference type="InterPro" id="IPR015421">
    <property type="entry name" value="PyrdxlP-dep_Trfase_major"/>
</dbReference>
<reference evidence="4" key="2">
    <citation type="journal article" date="2021" name="PeerJ">
        <title>Extensive microbial diversity within the chicken gut microbiome revealed by metagenomics and culture.</title>
        <authorList>
            <person name="Gilroy R."/>
            <person name="Ravi A."/>
            <person name="Getino M."/>
            <person name="Pursley I."/>
            <person name="Horton D.L."/>
            <person name="Alikhan N.F."/>
            <person name="Baker D."/>
            <person name="Gharbi K."/>
            <person name="Hall N."/>
            <person name="Watson M."/>
            <person name="Adriaenssens E.M."/>
            <person name="Foster-Nyarko E."/>
            <person name="Jarju S."/>
            <person name="Secka A."/>
            <person name="Antonio M."/>
            <person name="Oren A."/>
            <person name="Chaudhuri R.R."/>
            <person name="La Ragione R."/>
            <person name="Hildebrand F."/>
            <person name="Pallen M.J."/>
        </authorList>
    </citation>
    <scope>NUCLEOTIDE SEQUENCE</scope>
    <source>
        <strain evidence="4">ChiW16-3235</strain>
    </source>
</reference>
<dbReference type="InterPro" id="IPR000310">
    <property type="entry name" value="Orn/Lys/Arg_deCO2ase_major_dom"/>
</dbReference>
<gene>
    <name evidence="4" type="ORF">IAB94_01920</name>
</gene>
<evidence type="ECO:0000256" key="2">
    <source>
        <dbReference type="ARBA" id="ARBA00022898"/>
    </source>
</evidence>
<dbReference type="Pfam" id="PF01276">
    <property type="entry name" value="OKR_DC_1"/>
    <property type="match status" value="1"/>
</dbReference>
<evidence type="ECO:0000256" key="1">
    <source>
        <dbReference type="ARBA" id="ARBA00001933"/>
    </source>
</evidence>
<dbReference type="InterPro" id="IPR052357">
    <property type="entry name" value="Orn_Lys_Arg_decarboxylase-I"/>
</dbReference>
<reference evidence="4" key="1">
    <citation type="submission" date="2020-10" db="EMBL/GenBank/DDBJ databases">
        <authorList>
            <person name="Gilroy R."/>
        </authorList>
    </citation>
    <scope>NUCLEOTIDE SEQUENCE</scope>
    <source>
        <strain evidence="4">ChiW16-3235</strain>
    </source>
</reference>
<organism evidence="4 5">
    <name type="scientific">Candidatus Coproplasma avicola</name>
    <dbReference type="NCBI Taxonomy" id="2840744"/>
    <lineage>
        <taxon>Bacteria</taxon>
        <taxon>Bacillati</taxon>
        <taxon>Bacillota</taxon>
        <taxon>Clostridia</taxon>
        <taxon>Eubacteriales</taxon>
        <taxon>Candidatus Coproplasma</taxon>
    </lineage>
</organism>
<dbReference type="Gene3D" id="3.40.640.10">
    <property type="entry name" value="Type I PLP-dependent aspartate aminotransferase-like (Major domain)"/>
    <property type="match status" value="1"/>
</dbReference>
<keyword evidence="4" id="KW-0808">Transferase</keyword>
<evidence type="ECO:0000259" key="3">
    <source>
        <dbReference type="Pfam" id="PF01276"/>
    </source>
</evidence>
<accession>A0A9D1J9A6</accession>
<dbReference type="GO" id="GO:0008483">
    <property type="term" value="F:transaminase activity"/>
    <property type="evidence" value="ECO:0007669"/>
    <property type="project" value="UniProtKB-KW"/>
</dbReference>
<dbReference type="Proteomes" id="UP000823913">
    <property type="component" value="Unassembled WGS sequence"/>
</dbReference>
<comment type="caution">
    <text evidence="4">The sequence shown here is derived from an EMBL/GenBank/DDBJ whole genome shotgun (WGS) entry which is preliminary data.</text>
</comment>